<reference evidence="2" key="1">
    <citation type="journal article" date="2021" name="Proc. Natl. Acad. Sci. U.S.A.">
        <title>A Catalog of Tens of Thousands of Viruses from Human Metagenomes Reveals Hidden Associations with Chronic Diseases.</title>
        <authorList>
            <person name="Tisza M.J."/>
            <person name="Buck C.B."/>
        </authorList>
    </citation>
    <scope>NUCLEOTIDE SEQUENCE</scope>
    <source>
        <strain evidence="2">CtNWS1</strain>
    </source>
</reference>
<evidence type="ECO:0000256" key="1">
    <source>
        <dbReference type="SAM" id="Phobius"/>
    </source>
</evidence>
<organism evidence="2">
    <name type="scientific">Microviridae sp. ctNWS1</name>
    <dbReference type="NCBI Taxonomy" id="2826733"/>
    <lineage>
        <taxon>Viruses</taxon>
        <taxon>Monodnaviria</taxon>
        <taxon>Sangervirae</taxon>
        <taxon>Phixviricota</taxon>
        <taxon>Malgrandaviricetes</taxon>
        <taxon>Petitvirales</taxon>
        <taxon>Microviridae</taxon>
    </lineage>
</organism>
<keyword evidence="1" id="KW-0812">Transmembrane</keyword>
<accession>A0A8S5N4Q2</accession>
<sequence>MYICIVVLCYSFFDVLPPFLLTLFSVARYSPTPPLDLLVMNILPLC</sequence>
<evidence type="ECO:0000313" key="2">
    <source>
        <dbReference type="EMBL" id="DAD89242.1"/>
    </source>
</evidence>
<feature type="transmembrane region" description="Helical" evidence="1">
    <location>
        <begin position="7"/>
        <end position="27"/>
    </location>
</feature>
<name>A0A8S5N4Q2_9VIRU</name>
<protein>
    <submittedName>
        <fullName evidence="2">Uncharacterized protein</fullName>
    </submittedName>
</protein>
<keyword evidence="1" id="KW-1133">Transmembrane helix</keyword>
<dbReference type="EMBL" id="BK015056">
    <property type="protein sequence ID" value="DAD89242.1"/>
    <property type="molecule type" value="Genomic_DNA"/>
</dbReference>
<proteinExistence type="predicted"/>
<keyword evidence="1" id="KW-0472">Membrane</keyword>